<dbReference type="EMBL" id="JAKKUT010000001">
    <property type="protein sequence ID" value="MDG2989589.1"/>
    <property type="molecule type" value="Genomic_DNA"/>
</dbReference>
<reference evidence="1" key="1">
    <citation type="journal article" date="2022" name="Genome Biol. Evol.">
        <title>A New Gene Family Diagnostic for Intracellular Biomineralization of Amorphous Ca Carbonates by Cyanobacteria.</title>
        <authorList>
            <person name="Benzerara K."/>
            <person name="Duprat E."/>
            <person name="Bitard-Feildel T."/>
            <person name="Caumes G."/>
            <person name="Cassier-Chauvat C."/>
            <person name="Chauvat F."/>
            <person name="Dezi M."/>
            <person name="Diop S.I."/>
            <person name="Gaschignard G."/>
            <person name="Gorgen S."/>
            <person name="Gugger M."/>
            <person name="Lopez-Garcia P."/>
            <person name="Millet M."/>
            <person name="Skouri-Panet F."/>
            <person name="Moreira D."/>
            <person name="Callebaut I."/>
        </authorList>
    </citation>
    <scope>NUCLEOTIDE SEQUENCE</scope>
    <source>
        <strain evidence="1">G9</strain>
    </source>
</reference>
<gene>
    <name evidence="1" type="ORF">L3556_01380</name>
</gene>
<sequence>MFDWWDQLLASVEAGVKSGVESGLQAIADTLAPLLQVPEPAAPFQRICLFRPGVDSPLSHKGLTLDAAAWRIEAHWPQVIPLFEIPEAHLLMEVPSAQKGDQLLLCRALVRTATLTDGALMYLSRAQPFGWTFSRTTPLMGNQDWHLCEVPFHLKPENETPGLIKVGIEFTGQGVIWLRDIELLQAPAKLKPITEMMEGFI</sequence>
<evidence type="ECO:0000313" key="1">
    <source>
        <dbReference type="EMBL" id="MDG2989589.1"/>
    </source>
</evidence>
<keyword evidence="2" id="KW-1185">Reference proteome</keyword>
<comment type="caution">
    <text evidence="1">The sequence shown here is derived from an EMBL/GenBank/DDBJ whole genome shotgun (WGS) entry which is preliminary data.</text>
</comment>
<accession>A0ABT6EUR4</accession>
<name>A0ABT6EUR4_9SYNE</name>
<dbReference type="Proteomes" id="UP001154265">
    <property type="component" value="Unassembled WGS sequence"/>
</dbReference>
<reference evidence="1" key="2">
    <citation type="submission" date="2022-01" db="EMBL/GenBank/DDBJ databases">
        <authorList>
            <person name="Zivanovic Y."/>
            <person name="Moreira D."/>
            <person name="Lopez-Garcia P."/>
        </authorList>
    </citation>
    <scope>NUCLEOTIDE SEQUENCE</scope>
    <source>
        <strain evidence="1">G9</strain>
    </source>
</reference>
<protein>
    <submittedName>
        <fullName evidence="1">Uncharacterized protein</fullName>
    </submittedName>
</protein>
<evidence type="ECO:0000313" key="2">
    <source>
        <dbReference type="Proteomes" id="UP001154265"/>
    </source>
</evidence>
<dbReference type="RefSeq" id="WP_277865508.1">
    <property type="nucleotide sequence ID" value="NZ_JAKKUT010000001.1"/>
</dbReference>
<organism evidence="1 2">
    <name type="scientific">Candidatus Synechococcus calcipolaris G9</name>
    <dbReference type="NCBI Taxonomy" id="1497997"/>
    <lineage>
        <taxon>Bacteria</taxon>
        <taxon>Bacillati</taxon>
        <taxon>Cyanobacteriota</taxon>
        <taxon>Cyanophyceae</taxon>
        <taxon>Synechococcales</taxon>
        <taxon>Synechococcaceae</taxon>
        <taxon>Synechococcus</taxon>
    </lineage>
</organism>
<proteinExistence type="predicted"/>